<evidence type="ECO:0000313" key="3">
    <source>
        <dbReference type="Proteomes" id="UP001597369"/>
    </source>
</evidence>
<sequence>MKVLTIILIILVVALSVLPCCMAGSCSDNEVKTEQTDNHDNGVDTCSPFYSCATCVGFTVSSSSLESVQPFRLFKSSYFAHYKQRTFTQYYHPIWQPPKIS</sequence>
<dbReference type="Pfam" id="PF20365">
    <property type="entry name" value="DUF6660"/>
    <property type="match status" value="1"/>
</dbReference>
<organism evidence="2 3">
    <name type="scientific">Pontibacter silvestris</name>
    <dbReference type="NCBI Taxonomy" id="2305183"/>
    <lineage>
        <taxon>Bacteria</taxon>
        <taxon>Pseudomonadati</taxon>
        <taxon>Bacteroidota</taxon>
        <taxon>Cytophagia</taxon>
        <taxon>Cytophagales</taxon>
        <taxon>Hymenobacteraceae</taxon>
        <taxon>Pontibacter</taxon>
    </lineage>
</organism>
<proteinExistence type="predicted"/>
<keyword evidence="1" id="KW-0732">Signal</keyword>
<comment type="caution">
    <text evidence="2">The sequence shown here is derived from an EMBL/GenBank/DDBJ whole genome shotgun (WGS) entry which is preliminary data.</text>
</comment>
<accession>A0ABW4X446</accession>
<feature type="chain" id="PRO_5046282641" evidence="1">
    <location>
        <begin position="24"/>
        <end position="101"/>
    </location>
</feature>
<keyword evidence="3" id="KW-1185">Reference proteome</keyword>
<name>A0ABW4X446_9BACT</name>
<dbReference type="Proteomes" id="UP001597369">
    <property type="component" value="Unassembled WGS sequence"/>
</dbReference>
<evidence type="ECO:0000256" key="1">
    <source>
        <dbReference type="SAM" id="SignalP"/>
    </source>
</evidence>
<dbReference type="RefSeq" id="WP_377470518.1">
    <property type="nucleotide sequence ID" value="NZ_JAJJWI010000001.1"/>
</dbReference>
<feature type="signal peptide" evidence="1">
    <location>
        <begin position="1"/>
        <end position="23"/>
    </location>
</feature>
<dbReference type="InterPro" id="IPR046601">
    <property type="entry name" value="DUF6660"/>
</dbReference>
<dbReference type="EMBL" id="JBHUHV010000058">
    <property type="protein sequence ID" value="MFD2068901.1"/>
    <property type="molecule type" value="Genomic_DNA"/>
</dbReference>
<gene>
    <name evidence="2" type="ORF">ACFSKU_18575</name>
</gene>
<reference evidence="3" key="1">
    <citation type="journal article" date="2019" name="Int. J. Syst. Evol. Microbiol.">
        <title>The Global Catalogue of Microorganisms (GCM) 10K type strain sequencing project: providing services to taxonomists for standard genome sequencing and annotation.</title>
        <authorList>
            <consortium name="The Broad Institute Genomics Platform"/>
            <consortium name="The Broad Institute Genome Sequencing Center for Infectious Disease"/>
            <person name="Wu L."/>
            <person name="Ma J."/>
        </authorList>
    </citation>
    <scope>NUCLEOTIDE SEQUENCE [LARGE SCALE GENOMIC DNA]</scope>
    <source>
        <strain evidence="3">JCM 16545</strain>
    </source>
</reference>
<evidence type="ECO:0000313" key="2">
    <source>
        <dbReference type="EMBL" id="MFD2068901.1"/>
    </source>
</evidence>
<protein>
    <submittedName>
        <fullName evidence="2">DUF6660 family protein</fullName>
    </submittedName>
</protein>
<dbReference type="PROSITE" id="PS51257">
    <property type="entry name" value="PROKAR_LIPOPROTEIN"/>
    <property type="match status" value="1"/>
</dbReference>